<dbReference type="CDD" id="cd01283">
    <property type="entry name" value="cytidine_deaminase"/>
    <property type="match status" value="1"/>
</dbReference>
<dbReference type="PANTHER" id="PTHR11644:SF2">
    <property type="entry name" value="CYTIDINE DEAMINASE"/>
    <property type="match status" value="1"/>
</dbReference>
<sequence length="152" mass="16451">MTRPLASTPPTMLPEDAELMIVARELLDAVYVPGRHEVASAMRTRDGRIETGVHVDGSARRSTVCAEGVAAGNTIAHGGEVVSIVSLLRRQGGTTHVIEPCGVCADLLADYWPRARVWVTQGDEIVEMTVSDLLPAKRTRVWSGASKPHRQE</sequence>
<dbReference type="GO" id="GO:0055086">
    <property type="term" value="P:nucleobase-containing small molecule metabolic process"/>
    <property type="evidence" value="ECO:0007669"/>
    <property type="project" value="UniProtKB-ARBA"/>
</dbReference>
<proteinExistence type="inferred from homology"/>
<dbReference type="EC" id="3.5.4.5" evidence="3"/>
<dbReference type="PANTHER" id="PTHR11644">
    <property type="entry name" value="CYTIDINE DEAMINASE"/>
    <property type="match status" value="1"/>
</dbReference>
<accession>A0A7W4V2Y8</accession>
<dbReference type="InterPro" id="IPR050202">
    <property type="entry name" value="Cyt/Deoxycyt_deaminase"/>
</dbReference>
<dbReference type="Proteomes" id="UP000529310">
    <property type="component" value="Unassembled WGS sequence"/>
</dbReference>
<organism evidence="3 4">
    <name type="scientific">Microbacterium endophyticum</name>
    <dbReference type="NCBI Taxonomy" id="1526412"/>
    <lineage>
        <taxon>Bacteria</taxon>
        <taxon>Bacillati</taxon>
        <taxon>Actinomycetota</taxon>
        <taxon>Actinomycetes</taxon>
        <taxon>Micrococcales</taxon>
        <taxon>Microbacteriaceae</taxon>
        <taxon>Microbacterium</taxon>
    </lineage>
</organism>
<dbReference type="EMBL" id="JACHWQ010000002">
    <property type="protein sequence ID" value="MBB2975365.1"/>
    <property type="molecule type" value="Genomic_DNA"/>
</dbReference>
<dbReference type="GO" id="GO:0004126">
    <property type="term" value="F:cytidine deaminase activity"/>
    <property type="evidence" value="ECO:0007669"/>
    <property type="project" value="UniProtKB-EC"/>
</dbReference>
<feature type="domain" description="CMP/dCMP-type deaminase" evidence="2">
    <location>
        <begin position="14"/>
        <end position="141"/>
    </location>
</feature>
<evidence type="ECO:0000313" key="4">
    <source>
        <dbReference type="Proteomes" id="UP000529310"/>
    </source>
</evidence>
<evidence type="ECO:0000313" key="3">
    <source>
        <dbReference type="EMBL" id="MBB2975365.1"/>
    </source>
</evidence>
<comment type="similarity">
    <text evidence="1">Belongs to the cytidine and deoxycytidylate deaminase family.</text>
</comment>
<dbReference type="RefSeq" id="WP_206535825.1">
    <property type="nucleotide sequence ID" value="NZ_CP049255.1"/>
</dbReference>
<evidence type="ECO:0000259" key="2">
    <source>
        <dbReference type="PROSITE" id="PS51747"/>
    </source>
</evidence>
<keyword evidence="3" id="KW-0378">Hydrolase</keyword>
<protein>
    <submittedName>
        <fullName evidence="3">Cytidine deaminase</fullName>
        <ecNumber evidence="3">3.5.4.5</ecNumber>
    </submittedName>
</protein>
<dbReference type="GO" id="GO:0072527">
    <property type="term" value="P:pyrimidine-containing compound metabolic process"/>
    <property type="evidence" value="ECO:0007669"/>
    <property type="project" value="UniProtKB-ARBA"/>
</dbReference>
<dbReference type="Gene3D" id="3.40.140.10">
    <property type="entry name" value="Cytidine Deaminase, domain 2"/>
    <property type="match status" value="1"/>
</dbReference>
<dbReference type="PROSITE" id="PS51747">
    <property type="entry name" value="CYT_DCMP_DEAMINASES_2"/>
    <property type="match status" value="1"/>
</dbReference>
<dbReference type="GO" id="GO:0005829">
    <property type="term" value="C:cytosol"/>
    <property type="evidence" value="ECO:0007669"/>
    <property type="project" value="TreeGrafter"/>
</dbReference>
<dbReference type="InterPro" id="IPR016193">
    <property type="entry name" value="Cytidine_deaminase-like"/>
</dbReference>
<keyword evidence="4" id="KW-1185">Reference proteome</keyword>
<gene>
    <name evidence="3" type="ORF">FHX49_000931</name>
</gene>
<dbReference type="GO" id="GO:0008270">
    <property type="term" value="F:zinc ion binding"/>
    <property type="evidence" value="ECO:0007669"/>
    <property type="project" value="TreeGrafter"/>
</dbReference>
<dbReference type="SUPFAM" id="SSF53927">
    <property type="entry name" value="Cytidine deaminase-like"/>
    <property type="match status" value="1"/>
</dbReference>
<name>A0A7W4V2Y8_9MICO</name>
<comment type="caution">
    <text evidence="3">The sequence shown here is derived from an EMBL/GenBank/DDBJ whole genome shotgun (WGS) entry which is preliminary data.</text>
</comment>
<dbReference type="InterPro" id="IPR002125">
    <property type="entry name" value="CMP_dCMP_dom"/>
</dbReference>
<evidence type="ECO:0000256" key="1">
    <source>
        <dbReference type="ARBA" id="ARBA00006576"/>
    </source>
</evidence>
<dbReference type="AlphaFoldDB" id="A0A7W4V2Y8"/>
<reference evidence="3 4" key="1">
    <citation type="submission" date="2020-08" db="EMBL/GenBank/DDBJ databases">
        <title>Sequencing the genomes of 1000 actinobacteria strains.</title>
        <authorList>
            <person name="Klenk H.-P."/>
        </authorList>
    </citation>
    <scope>NUCLEOTIDE SEQUENCE [LARGE SCALE GENOMIC DNA]</scope>
    <source>
        <strain evidence="3 4">DSM 27099</strain>
    </source>
</reference>